<evidence type="ECO:0008006" key="2">
    <source>
        <dbReference type="Google" id="ProtNLM"/>
    </source>
</evidence>
<name>A0A3B0Z125_9ZZZZ</name>
<dbReference type="AlphaFoldDB" id="A0A3B0Z125"/>
<dbReference type="EMBL" id="UOFM01000438">
    <property type="protein sequence ID" value="VAW81953.1"/>
    <property type="molecule type" value="Genomic_DNA"/>
</dbReference>
<evidence type="ECO:0000313" key="1">
    <source>
        <dbReference type="EMBL" id="VAW81953.1"/>
    </source>
</evidence>
<protein>
    <recommendedName>
        <fullName evidence="2">Long-chain-fatty-acid--CoA ligase</fullName>
    </recommendedName>
</protein>
<accession>A0A3B0Z125</accession>
<organism evidence="1">
    <name type="scientific">hydrothermal vent metagenome</name>
    <dbReference type="NCBI Taxonomy" id="652676"/>
    <lineage>
        <taxon>unclassified sequences</taxon>
        <taxon>metagenomes</taxon>
        <taxon>ecological metagenomes</taxon>
    </lineage>
</organism>
<reference evidence="1" key="1">
    <citation type="submission" date="2018-06" db="EMBL/GenBank/DDBJ databases">
        <authorList>
            <person name="Zhirakovskaya E."/>
        </authorList>
    </citation>
    <scope>NUCLEOTIDE SEQUENCE</scope>
</reference>
<gene>
    <name evidence="1" type="ORF">MNBD_GAMMA14-1537</name>
</gene>
<sequence>MLNADLWFGFAKELGLDPFERDSLKDEALQKKVLARIQTQLHNFPGYARIRRVTLDLDPWTVDEGLVTPTLKTKRAKILARYQSQVEAMYSDTGC</sequence>
<proteinExistence type="predicted"/>